<dbReference type="Proteomes" id="UP000215914">
    <property type="component" value="Chromosome 16"/>
</dbReference>
<dbReference type="InParanoid" id="A0A251RUX2"/>
<protein>
    <submittedName>
        <fullName evidence="2">Uncharacterized protein</fullName>
    </submittedName>
</protein>
<evidence type="ECO:0000313" key="2">
    <source>
        <dbReference type="EMBL" id="OTF90270.1"/>
    </source>
</evidence>
<proteinExistence type="predicted"/>
<keyword evidence="3" id="KW-1185">Reference proteome</keyword>
<name>A0A251RUX2_HELAN</name>
<reference evidence="3" key="1">
    <citation type="journal article" date="2017" name="Nature">
        <title>The sunflower genome provides insights into oil metabolism, flowering and Asterid evolution.</title>
        <authorList>
            <person name="Badouin H."/>
            <person name="Gouzy J."/>
            <person name="Grassa C.J."/>
            <person name="Murat F."/>
            <person name="Staton S.E."/>
            <person name="Cottret L."/>
            <person name="Lelandais-Briere C."/>
            <person name="Owens G.L."/>
            <person name="Carrere S."/>
            <person name="Mayjonade B."/>
            <person name="Legrand L."/>
            <person name="Gill N."/>
            <person name="Kane N.C."/>
            <person name="Bowers J.E."/>
            <person name="Hubner S."/>
            <person name="Bellec A."/>
            <person name="Berard A."/>
            <person name="Berges H."/>
            <person name="Blanchet N."/>
            <person name="Boniface M.C."/>
            <person name="Brunel D."/>
            <person name="Catrice O."/>
            <person name="Chaidir N."/>
            <person name="Claudel C."/>
            <person name="Donnadieu C."/>
            <person name="Faraut T."/>
            <person name="Fievet G."/>
            <person name="Helmstetter N."/>
            <person name="King M."/>
            <person name="Knapp S.J."/>
            <person name="Lai Z."/>
            <person name="Le Paslier M.C."/>
            <person name="Lippi Y."/>
            <person name="Lorenzon L."/>
            <person name="Mandel J.R."/>
            <person name="Marage G."/>
            <person name="Marchand G."/>
            <person name="Marquand E."/>
            <person name="Bret-Mestries E."/>
            <person name="Morien E."/>
            <person name="Nambeesan S."/>
            <person name="Nguyen T."/>
            <person name="Pegot-Espagnet P."/>
            <person name="Pouilly N."/>
            <person name="Raftis F."/>
            <person name="Sallet E."/>
            <person name="Schiex T."/>
            <person name="Thomas J."/>
            <person name="Vandecasteele C."/>
            <person name="Vares D."/>
            <person name="Vear F."/>
            <person name="Vautrin S."/>
            <person name="Crespi M."/>
            <person name="Mangin B."/>
            <person name="Burke J.M."/>
            <person name="Salse J."/>
            <person name="Munos S."/>
            <person name="Vincourt P."/>
            <person name="Rieseberg L.H."/>
            <person name="Langlade N.B."/>
        </authorList>
    </citation>
    <scope>NUCLEOTIDE SEQUENCE [LARGE SCALE GENOMIC DNA]</scope>
    <source>
        <strain evidence="3">cv. SF193</strain>
    </source>
</reference>
<organism evidence="2 3">
    <name type="scientific">Helianthus annuus</name>
    <name type="common">Common sunflower</name>
    <dbReference type="NCBI Taxonomy" id="4232"/>
    <lineage>
        <taxon>Eukaryota</taxon>
        <taxon>Viridiplantae</taxon>
        <taxon>Streptophyta</taxon>
        <taxon>Embryophyta</taxon>
        <taxon>Tracheophyta</taxon>
        <taxon>Spermatophyta</taxon>
        <taxon>Magnoliopsida</taxon>
        <taxon>eudicotyledons</taxon>
        <taxon>Gunneridae</taxon>
        <taxon>Pentapetalae</taxon>
        <taxon>asterids</taxon>
        <taxon>campanulids</taxon>
        <taxon>Asterales</taxon>
        <taxon>Asteraceae</taxon>
        <taxon>Asteroideae</taxon>
        <taxon>Heliantheae alliance</taxon>
        <taxon>Heliantheae</taxon>
        <taxon>Helianthus</taxon>
    </lineage>
</organism>
<evidence type="ECO:0000256" key="1">
    <source>
        <dbReference type="SAM" id="Phobius"/>
    </source>
</evidence>
<keyword evidence="1" id="KW-0472">Membrane</keyword>
<accession>A0A251RUX2</accession>
<sequence length="95" mass="10696">MFSITPVFSSSIVKGNPMNSASFFTLSVGSFFMSSYFKKRIILGLSMLAFQYPKYDPNMVHTMKRPHKTHQMPPQMGHLPRVVLSLLAGNGNEKL</sequence>
<keyword evidence="1" id="KW-1133">Transmembrane helix</keyword>
<evidence type="ECO:0000313" key="3">
    <source>
        <dbReference type="Proteomes" id="UP000215914"/>
    </source>
</evidence>
<feature type="transmembrane region" description="Helical" evidence="1">
    <location>
        <begin position="20"/>
        <end position="37"/>
    </location>
</feature>
<dbReference type="AlphaFoldDB" id="A0A251RUX2"/>
<gene>
    <name evidence="2" type="ORF">HannXRQ_Chr16g0497761</name>
</gene>
<keyword evidence="1" id="KW-0812">Transmembrane</keyword>
<dbReference type="EMBL" id="CM007905">
    <property type="protein sequence ID" value="OTF90270.1"/>
    <property type="molecule type" value="Genomic_DNA"/>
</dbReference>